<dbReference type="RefSeq" id="WP_177188516.1">
    <property type="nucleotide sequence ID" value="NZ_FOPC01000017.1"/>
</dbReference>
<protein>
    <submittedName>
        <fullName evidence="1">UPF0271 protein</fullName>
    </submittedName>
</protein>
<accession>A0A1I2XAT7</accession>
<dbReference type="Pfam" id="PF03746">
    <property type="entry name" value="LamB_YcsF"/>
    <property type="match status" value="1"/>
</dbReference>
<dbReference type="InterPro" id="IPR011330">
    <property type="entry name" value="Glyco_hydro/deAcase_b/a-brl"/>
</dbReference>
<keyword evidence="2" id="KW-1185">Reference proteome</keyword>
<dbReference type="SUPFAM" id="SSF88713">
    <property type="entry name" value="Glycoside hydrolase/deacetylase"/>
    <property type="match status" value="1"/>
</dbReference>
<evidence type="ECO:0000313" key="2">
    <source>
        <dbReference type="Proteomes" id="UP000199642"/>
    </source>
</evidence>
<dbReference type="Gene3D" id="3.20.20.370">
    <property type="entry name" value="Glycoside hydrolase/deacetylase"/>
    <property type="match status" value="1"/>
</dbReference>
<dbReference type="GO" id="GO:0005975">
    <property type="term" value="P:carbohydrate metabolic process"/>
    <property type="evidence" value="ECO:0007669"/>
    <property type="project" value="InterPro"/>
</dbReference>
<reference evidence="2" key="1">
    <citation type="submission" date="2016-10" db="EMBL/GenBank/DDBJ databases">
        <authorList>
            <person name="Varghese N."/>
            <person name="Submissions S."/>
        </authorList>
    </citation>
    <scope>NUCLEOTIDE SEQUENCE [LARGE SCALE GENOMIC DNA]</scope>
    <source>
        <strain evidence="2">DSM 19315</strain>
    </source>
</reference>
<dbReference type="STRING" id="435880.SAMN04487988_11758"/>
<name>A0A1I2XAT7_9BACT</name>
<proteinExistence type="predicted"/>
<dbReference type="Proteomes" id="UP000199642">
    <property type="component" value="Unassembled WGS sequence"/>
</dbReference>
<dbReference type="EMBL" id="FOPC01000017">
    <property type="protein sequence ID" value="SFH10660.1"/>
    <property type="molecule type" value="Genomic_DNA"/>
</dbReference>
<evidence type="ECO:0000313" key="1">
    <source>
        <dbReference type="EMBL" id="SFH10660.1"/>
    </source>
</evidence>
<dbReference type="PANTHER" id="PTHR30292">
    <property type="entry name" value="UNCHARACTERIZED PROTEIN YBGL-RELATED"/>
    <property type="match status" value="1"/>
</dbReference>
<dbReference type="AlphaFoldDB" id="A0A1I2XAT7"/>
<sequence length="236" mass="26345">MFEINCDLGEGIANEDLVLPFIDAASVACGGHIGDAHSMRNTLKRCIDFGKKAGAHPSYPDPQNFGRKSLIISDKKLLESLQRQIDVFLTIAGQLQVPIDHIKFHGALYNDAAKKTELAEVLCEFISENYPSVPLFVPPHSAIEKVAKEKEIPIKRELFGDRAYTDNYLLLSRSKEHALFTELAEVESHLKAIIEDGIIESNSGKKLPITAETICFHGDNPGILSFLPIIRQKWWH</sequence>
<dbReference type="CDD" id="cd10801">
    <property type="entry name" value="LamB_YcsF_like_1"/>
    <property type="match status" value="1"/>
</dbReference>
<organism evidence="1 2">
    <name type="scientific">Algoriphagus hitonicola</name>
    <dbReference type="NCBI Taxonomy" id="435880"/>
    <lineage>
        <taxon>Bacteria</taxon>
        <taxon>Pseudomonadati</taxon>
        <taxon>Bacteroidota</taxon>
        <taxon>Cytophagia</taxon>
        <taxon>Cytophagales</taxon>
        <taxon>Cyclobacteriaceae</taxon>
        <taxon>Algoriphagus</taxon>
    </lineage>
</organism>
<dbReference type="InterPro" id="IPR005501">
    <property type="entry name" value="LamB/YcsF/PxpA-like"/>
</dbReference>
<gene>
    <name evidence="1" type="ORF">SAMN04487988_11758</name>
</gene>
<dbReference type="PANTHER" id="PTHR30292:SF0">
    <property type="entry name" value="5-OXOPROLINASE SUBUNIT A"/>
    <property type="match status" value="1"/>
</dbReference>